<dbReference type="Pfam" id="PF00001">
    <property type="entry name" value="7tm_1"/>
    <property type="match status" value="1"/>
</dbReference>
<sequence>MMSPQYATDARGLNLTNTPETTDYEWRFDDPVQRRLIGTGLLVVCVVGVLGNSLVIAAVSLTQKLQNVTNAFVSNLAVGDLLHCVFLPLMIRDLYQPIPPVEAKNGVVCAINGILTVLFLSVSVFSHALIAVTRYVMITRPRHTVQGLFTPCRVVLFIILIWTVSSVDPILMAAGVAPLGYNPKYGICSRDIRQPSSVILSSVRSIYTNLFSVVVVLFCYTKVFLFIKRHNQNALRRIFTSSSGGSSVASRKTLEEKGEFFEANKNSHSSQNQPADDTSCVITIKEAKESINGVMDKEQTLGGISPNDWNHTSTLNDIDDRSQAVSFTKLVGDRSSVKYHKGGLCDVDAFDGDASKLAVAPVDDEAASPSNNFTQSSHSAWNGTGSSVPNTGPKQNRFKNLHISYAGIYSGEYDKTPNVTADSTSIIPLETDTNHLSREWYGDVNMTCDQSSRYLGEESVCSIYTNLESYGYQQGASGNSTDHNRNYKTKRGSSKRSGQFMERPSAKKKEIDITKKLFIVVCVFFACISPYVFFVSMKSLERLLPYAALLLASSSCLNPVIYGMIHPQFQQTFYLMITCQISKISKPTRFLAWITRSKVKPKRNVVI</sequence>
<dbReference type="SUPFAM" id="SSF81321">
    <property type="entry name" value="Family A G protein-coupled receptor-like"/>
    <property type="match status" value="1"/>
</dbReference>
<organism evidence="12 13">
    <name type="scientific">Holothuria leucospilota</name>
    <name type="common">Black long sea cucumber</name>
    <name type="synonym">Mertensiothuria leucospilota</name>
    <dbReference type="NCBI Taxonomy" id="206669"/>
    <lineage>
        <taxon>Eukaryota</taxon>
        <taxon>Metazoa</taxon>
        <taxon>Echinodermata</taxon>
        <taxon>Eleutherozoa</taxon>
        <taxon>Echinozoa</taxon>
        <taxon>Holothuroidea</taxon>
        <taxon>Aspidochirotacea</taxon>
        <taxon>Aspidochirotida</taxon>
        <taxon>Holothuriidae</taxon>
        <taxon>Holothuria</taxon>
    </lineage>
</organism>
<feature type="compositionally biased region" description="Polar residues" evidence="9">
    <location>
        <begin position="368"/>
        <end position="394"/>
    </location>
</feature>
<keyword evidence="2" id="KW-1003">Cell membrane</keyword>
<evidence type="ECO:0000256" key="2">
    <source>
        <dbReference type="ARBA" id="ARBA00022475"/>
    </source>
</evidence>
<protein>
    <submittedName>
        <fullName evidence="12">Rhodopsin, GQ-coupled</fullName>
    </submittedName>
</protein>
<gene>
    <name evidence="12" type="ORF">HOLleu_17763</name>
</gene>
<feature type="transmembrane region" description="Helical" evidence="10">
    <location>
        <begin position="71"/>
        <end position="91"/>
    </location>
</feature>
<dbReference type="OrthoDB" id="10034726at2759"/>
<evidence type="ECO:0000256" key="10">
    <source>
        <dbReference type="SAM" id="Phobius"/>
    </source>
</evidence>
<dbReference type="AlphaFoldDB" id="A0A9Q1C2H3"/>
<evidence type="ECO:0000256" key="6">
    <source>
        <dbReference type="ARBA" id="ARBA00023136"/>
    </source>
</evidence>
<evidence type="ECO:0000256" key="7">
    <source>
        <dbReference type="ARBA" id="ARBA00023170"/>
    </source>
</evidence>
<feature type="domain" description="G-protein coupled receptors family 1 profile" evidence="11">
    <location>
        <begin position="51"/>
        <end position="562"/>
    </location>
</feature>
<dbReference type="InterPro" id="IPR000276">
    <property type="entry name" value="GPCR_Rhodpsn"/>
</dbReference>
<keyword evidence="5" id="KW-0297">G-protein coupled receptor</keyword>
<feature type="transmembrane region" description="Helical" evidence="10">
    <location>
        <begin position="154"/>
        <end position="177"/>
    </location>
</feature>
<dbReference type="CDD" id="cd00637">
    <property type="entry name" value="7tm_classA_rhodopsin-like"/>
    <property type="match status" value="2"/>
</dbReference>
<keyword evidence="6 10" id="KW-0472">Membrane</keyword>
<feature type="region of interest" description="Disordered" evidence="9">
    <location>
        <begin position="366"/>
        <end position="394"/>
    </location>
</feature>
<name>A0A9Q1C2H3_HOLLE</name>
<evidence type="ECO:0000313" key="13">
    <source>
        <dbReference type="Proteomes" id="UP001152320"/>
    </source>
</evidence>
<dbReference type="Gene3D" id="1.20.1070.10">
    <property type="entry name" value="Rhodopsin 7-helix transmembrane proteins"/>
    <property type="match status" value="2"/>
</dbReference>
<keyword evidence="4 10" id="KW-1133">Transmembrane helix</keyword>
<evidence type="ECO:0000256" key="4">
    <source>
        <dbReference type="ARBA" id="ARBA00022989"/>
    </source>
</evidence>
<evidence type="ECO:0000256" key="3">
    <source>
        <dbReference type="ARBA" id="ARBA00022692"/>
    </source>
</evidence>
<evidence type="ECO:0000256" key="1">
    <source>
        <dbReference type="ARBA" id="ARBA00004651"/>
    </source>
</evidence>
<feature type="transmembrane region" description="Helical" evidence="10">
    <location>
        <begin position="517"/>
        <end position="537"/>
    </location>
</feature>
<dbReference type="Proteomes" id="UP001152320">
    <property type="component" value="Chromosome 8"/>
</dbReference>
<keyword evidence="8" id="KW-0807">Transducer</keyword>
<comment type="subcellular location">
    <subcellularLocation>
        <location evidence="1">Cell membrane</location>
        <topology evidence="1">Multi-pass membrane protein</topology>
    </subcellularLocation>
</comment>
<evidence type="ECO:0000256" key="5">
    <source>
        <dbReference type="ARBA" id="ARBA00023040"/>
    </source>
</evidence>
<reference evidence="12" key="1">
    <citation type="submission" date="2021-10" db="EMBL/GenBank/DDBJ databases">
        <title>Tropical sea cucumber genome reveals ecological adaptation and Cuvierian tubules defense mechanism.</title>
        <authorList>
            <person name="Chen T."/>
        </authorList>
    </citation>
    <scope>NUCLEOTIDE SEQUENCE</scope>
    <source>
        <strain evidence="12">Nanhai2018</strain>
        <tissue evidence="12">Muscle</tissue>
    </source>
</reference>
<comment type="caution">
    <text evidence="12">The sequence shown here is derived from an EMBL/GenBank/DDBJ whole genome shotgun (WGS) entry which is preliminary data.</text>
</comment>
<dbReference type="PANTHER" id="PTHR24228">
    <property type="entry name" value="B2 BRADYKININ RECEPTOR/ANGIOTENSIN II RECEPTOR"/>
    <property type="match status" value="1"/>
</dbReference>
<feature type="transmembrane region" description="Helical" evidence="10">
    <location>
        <begin position="36"/>
        <end position="59"/>
    </location>
</feature>
<evidence type="ECO:0000259" key="11">
    <source>
        <dbReference type="PROSITE" id="PS50262"/>
    </source>
</evidence>
<dbReference type="PANTHER" id="PTHR24228:SF72">
    <property type="entry name" value="G-PROTEIN COUPLED RECEPTORS FAMILY 1 PROFILE DOMAIN-CONTAINING PROTEIN"/>
    <property type="match status" value="1"/>
</dbReference>
<feature type="transmembrane region" description="Helical" evidence="10">
    <location>
        <begin position="111"/>
        <end position="133"/>
    </location>
</feature>
<proteinExistence type="predicted"/>
<accession>A0A9Q1C2H3</accession>
<feature type="transmembrane region" description="Helical" evidence="10">
    <location>
        <begin position="206"/>
        <end position="227"/>
    </location>
</feature>
<feature type="region of interest" description="Disordered" evidence="9">
    <location>
        <begin position="475"/>
        <end position="503"/>
    </location>
</feature>
<keyword evidence="3 10" id="KW-0812">Transmembrane</keyword>
<dbReference type="PRINTS" id="PR00237">
    <property type="entry name" value="GPCRRHODOPSN"/>
</dbReference>
<dbReference type="SMART" id="SM01381">
    <property type="entry name" value="7TM_GPCR_Srsx"/>
    <property type="match status" value="1"/>
</dbReference>
<evidence type="ECO:0000313" key="12">
    <source>
        <dbReference type="EMBL" id="KAJ8037043.1"/>
    </source>
</evidence>
<dbReference type="InterPro" id="IPR017452">
    <property type="entry name" value="GPCR_Rhodpsn_7TM"/>
</dbReference>
<dbReference type="PROSITE" id="PS50262">
    <property type="entry name" value="G_PROTEIN_RECEP_F1_2"/>
    <property type="match status" value="1"/>
</dbReference>
<evidence type="ECO:0000256" key="8">
    <source>
        <dbReference type="ARBA" id="ARBA00023224"/>
    </source>
</evidence>
<evidence type="ECO:0000256" key="9">
    <source>
        <dbReference type="SAM" id="MobiDB-lite"/>
    </source>
</evidence>
<keyword evidence="7" id="KW-0675">Receptor</keyword>
<keyword evidence="13" id="KW-1185">Reference proteome</keyword>
<feature type="transmembrane region" description="Helical" evidence="10">
    <location>
        <begin position="543"/>
        <end position="565"/>
    </location>
</feature>
<dbReference type="EMBL" id="JAIZAY010000008">
    <property type="protein sequence ID" value="KAJ8037043.1"/>
    <property type="molecule type" value="Genomic_DNA"/>
</dbReference>
<dbReference type="GO" id="GO:0005886">
    <property type="term" value="C:plasma membrane"/>
    <property type="evidence" value="ECO:0007669"/>
    <property type="project" value="UniProtKB-SubCell"/>
</dbReference>
<dbReference type="GO" id="GO:0004930">
    <property type="term" value="F:G protein-coupled receptor activity"/>
    <property type="evidence" value="ECO:0007669"/>
    <property type="project" value="UniProtKB-KW"/>
</dbReference>